<feature type="compositionally biased region" description="Low complexity" evidence="1">
    <location>
        <begin position="212"/>
        <end position="224"/>
    </location>
</feature>
<organism evidence="4 5">
    <name type="scientific">Brassica napus</name>
    <name type="common">Rape</name>
    <dbReference type="NCBI Taxonomy" id="3708"/>
    <lineage>
        <taxon>Eukaryota</taxon>
        <taxon>Viridiplantae</taxon>
        <taxon>Streptophyta</taxon>
        <taxon>Embryophyta</taxon>
        <taxon>Tracheophyta</taxon>
        <taxon>Spermatophyta</taxon>
        <taxon>Magnoliopsida</taxon>
        <taxon>eudicotyledons</taxon>
        <taxon>Gunneridae</taxon>
        <taxon>Pentapetalae</taxon>
        <taxon>rosids</taxon>
        <taxon>malvids</taxon>
        <taxon>Brassicales</taxon>
        <taxon>Brassicaceae</taxon>
        <taxon>Brassiceae</taxon>
        <taxon>Brassica</taxon>
    </lineage>
</organism>
<dbReference type="Proteomes" id="UP000028999">
    <property type="component" value="Unassembled WGS sequence"/>
</dbReference>
<dbReference type="PANTHER" id="PTHR32246">
    <property type="entry name" value="INGRESSION PROTEIN FIC1"/>
    <property type="match status" value="1"/>
</dbReference>
<dbReference type="OMA" id="HAVGWID"/>
<dbReference type="STRING" id="3708.A0A078GAS9"/>
<sequence>MGETFIEICLISARGLRIGPGFGCSLLKHQLHAVGWIDPKNKFCTTVSASRSDNPHWRTRVITSLDDDDNSMIHALYAEVYSRKPIFLTKKFHGSVFVPLKEFFTKYKNQKSSSGSVFEETISCQLTKENSSKPQGSVNVSIRIAAERQDFEGSAGNEESSISTNSRYNFSGQNDMAGSSQHTFATLNQPNSSNSFSLPPDNHYFPMPNPNATTLLSSSTSAAT</sequence>
<accession>A0A078GAS9</accession>
<dbReference type="EMBL" id="HG994367">
    <property type="protein sequence ID" value="CAF1700936.1"/>
    <property type="molecule type" value="Genomic_DNA"/>
</dbReference>
<dbReference type="Gramene" id="CDY22481">
    <property type="protein sequence ID" value="CDY22481"/>
    <property type="gene ID" value="GSBRNA2T00019041001"/>
</dbReference>
<reference evidence="4 5" key="1">
    <citation type="journal article" date="2014" name="Science">
        <title>Plant genetics. Early allopolyploid evolution in the post-Neolithic Brassica napus oilseed genome.</title>
        <authorList>
            <person name="Chalhoub B."/>
            <person name="Denoeud F."/>
            <person name="Liu S."/>
            <person name="Parkin I.A."/>
            <person name="Tang H."/>
            <person name="Wang X."/>
            <person name="Chiquet J."/>
            <person name="Belcram H."/>
            <person name="Tong C."/>
            <person name="Samans B."/>
            <person name="Correa M."/>
            <person name="Da Silva C."/>
            <person name="Just J."/>
            <person name="Falentin C."/>
            <person name="Koh C.S."/>
            <person name="Le Clainche I."/>
            <person name="Bernard M."/>
            <person name="Bento P."/>
            <person name="Noel B."/>
            <person name="Labadie K."/>
            <person name="Alberti A."/>
            <person name="Charles M."/>
            <person name="Arnaud D."/>
            <person name="Guo H."/>
            <person name="Daviaud C."/>
            <person name="Alamery S."/>
            <person name="Jabbari K."/>
            <person name="Zhao M."/>
            <person name="Edger P.P."/>
            <person name="Chelaifa H."/>
            <person name="Tack D."/>
            <person name="Lassalle G."/>
            <person name="Mestiri I."/>
            <person name="Schnel N."/>
            <person name="Le Paslier M.C."/>
            <person name="Fan G."/>
            <person name="Renault V."/>
            <person name="Bayer P.E."/>
            <person name="Golicz A.A."/>
            <person name="Manoli S."/>
            <person name="Lee T.H."/>
            <person name="Thi V.H."/>
            <person name="Chalabi S."/>
            <person name="Hu Q."/>
            <person name="Fan C."/>
            <person name="Tollenaere R."/>
            <person name="Lu Y."/>
            <person name="Battail C."/>
            <person name="Shen J."/>
            <person name="Sidebottom C.H."/>
            <person name="Wang X."/>
            <person name="Canaguier A."/>
            <person name="Chauveau A."/>
            <person name="Berard A."/>
            <person name="Deniot G."/>
            <person name="Guan M."/>
            <person name="Liu Z."/>
            <person name="Sun F."/>
            <person name="Lim Y.P."/>
            <person name="Lyons E."/>
            <person name="Town C.D."/>
            <person name="Bancroft I."/>
            <person name="Wang X."/>
            <person name="Meng J."/>
            <person name="Ma J."/>
            <person name="Pires J.C."/>
            <person name="King G.J."/>
            <person name="Brunel D."/>
            <person name="Delourme R."/>
            <person name="Renard M."/>
            <person name="Aury J.M."/>
            <person name="Adams K.L."/>
            <person name="Batley J."/>
            <person name="Snowdon R.J."/>
            <person name="Tost J."/>
            <person name="Edwards D."/>
            <person name="Zhou Y."/>
            <person name="Hua W."/>
            <person name="Sharpe A.G."/>
            <person name="Paterson A.H."/>
            <person name="Guan C."/>
            <person name="Wincker P."/>
        </authorList>
    </citation>
    <scope>NUCLEOTIDE SEQUENCE [LARGE SCALE GENOMIC DNA]</scope>
    <source>
        <strain evidence="5">cv. Darmor-bzh</strain>
    </source>
</reference>
<dbReference type="PANTHER" id="PTHR32246:SF15">
    <property type="entry name" value="CALCIUM-DEPENDENT LIPID-BINDING (CALB DOMAIN) FAMILY PROTEIN"/>
    <property type="match status" value="1"/>
</dbReference>
<dbReference type="EMBL" id="LK032132">
    <property type="protein sequence ID" value="CDY22481.1"/>
    <property type="molecule type" value="Genomic_DNA"/>
</dbReference>
<proteinExistence type="predicted"/>
<name>A0A078GAS9_BRANA</name>
<dbReference type="Proteomes" id="UP001295469">
    <property type="component" value="Chromosome C03"/>
</dbReference>
<dbReference type="Gene3D" id="2.60.40.150">
    <property type="entry name" value="C2 domain"/>
    <property type="match status" value="1"/>
</dbReference>
<reference evidence="3" key="3">
    <citation type="submission" date="2021-01" db="EMBL/GenBank/DDBJ databases">
        <authorList>
            <consortium name="Genoscope - CEA"/>
            <person name="William W."/>
        </authorList>
    </citation>
    <scope>NUCLEOTIDE SEQUENCE</scope>
</reference>
<reference evidence="4" key="2">
    <citation type="submission" date="2014-06" db="EMBL/GenBank/DDBJ databases">
        <authorList>
            <person name="Genoscope - CEA"/>
        </authorList>
    </citation>
    <scope>NUCLEOTIDE SEQUENCE</scope>
</reference>
<dbReference type="InterPro" id="IPR000008">
    <property type="entry name" value="C2_dom"/>
</dbReference>
<dbReference type="AlphaFoldDB" id="A0A078GAS9"/>
<feature type="compositionally biased region" description="Polar residues" evidence="1">
    <location>
        <begin position="157"/>
        <end position="197"/>
    </location>
</feature>
<evidence type="ECO:0000256" key="1">
    <source>
        <dbReference type="SAM" id="MobiDB-lite"/>
    </source>
</evidence>
<feature type="region of interest" description="Disordered" evidence="1">
    <location>
        <begin position="150"/>
        <end position="224"/>
    </location>
</feature>
<dbReference type="InterPro" id="IPR035892">
    <property type="entry name" value="C2_domain_sf"/>
</dbReference>
<feature type="domain" description="C2" evidence="2">
    <location>
        <begin position="1"/>
        <end position="114"/>
    </location>
</feature>
<evidence type="ECO:0000313" key="3">
    <source>
        <dbReference type="EMBL" id="CAF1700936.1"/>
    </source>
</evidence>
<dbReference type="PaxDb" id="3708-A0A078GAS9"/>
<evidence type="ECO:0000313" key="5">
    <source>
        <dbReference type="Proteomes" id="UP000028999"/>
    </source>
</evidence>
<keyword evidence="5" id="KW-1185">Reference proteome</keyword>
<dbReference type="SUPFAM" id="SSF49562">
    <property type="entry name" value="C2 domain (Calcium/lipid-binding domain, CaLB)"/>
    <property type="match status" value="1"/>
</dbReference>
<evidence type="ECO:0000259" key="2">
    <source>
        <dbReference type="PROSITE" id="PS50004"/>
    </source>
</evidence>
<dbReference type="PROSITE" id="PS50004">
    <property type="entry name" value="C2"/>
    <property type="match status" value="1"/>
</dbReference>
<protein>
    <submittedName>
        <fullName evidence="3">(rape) hypothetical protein</fullName>
    </submittedName>
    <submittedName>
        <fullName evidence="4">BnaC03g22910D protein</fullName>
    </submittedName>
</protein>
<gene>
    <name evidence="4" type="primary">BnaC03g22910D</name>
    <name evidence="3" type="ORF">DARMORV10_C03P27230.1</name>
    <name evidence="4" type="ORF">GSBRNA2T00019041001</name>
</gene>
<evidence type="ECO:0000313" key="4">
    <source>
        <dbReference type="EMBL" id="CDY22481.1"/>
    </source>
</evidence>